<organism evidence="4">
    <name type="scientific">viral metagenome</name>
    <dbReference type="NCBI Taxonomy" id="1070528"/>
    <lineage>
        <taxon>unclassified sequences</taxon>
        <taxon>metagenomes</taxon>
        <taxon>organismal metagenomes</taxon>
    </lineage>
</organism>
<evidence type="ECO:0000256" key="2">
    <source>
        <dbReference type="SAM" id="Phobius"/>
    </source>
</evidence>
<feature type="compositionally biased region" description="Polar residues" evidence="1">
    <location>
        <begin position="182"/>
        <end position="191"/>
    </location>
</feature>
<dbReference type="PROSITE" id="PS51352">
    <property type="entry name" value="THIOREDOXIN_2"/>
    <property type="match status" value="1"/>
</dbReference>
<dbReference type="Gene3D" id="3.40.30.10">
    <property type="entry name" value="Glutaredoxin"/>
    <property type="match status" value="1"/>
</dbReference>
<evidence type="ECO:0000313" key="4">
    <source>
        <dbReference type="EMBL" id="QHT14821.1"/>
    </source>
</evidence>
<keyword evidence="2" id="KW-1133">Transmembrane helix</keyword>
<dbReference type="Pfam" id="PF00085">
    <property type="entry name" value="Thioredoxin"/>
    <property type="match status" value="1"/>
</dbReference>
<feature type="domain" description="Thioredoxin" evidence="3">
    <location>
        <begin position="22"/>
        <end position="165"/>
    </location>
</feature>
<feature type="compositionally biased region" description="Acidic residues" evidence="1">
    <location>
        <begin position="168"/>
        <end position="180"/>
    </location>
</feature>
<dbReference type="InterPro" id="IPR036249">
    <property type="entry name" value="Thioredoxin-like_sf"/>
</dbReference>
<feature type="transmembrane region" description="Helical" evidence="2">
    <location>
        <begin position="261"/>
        <end position="278"/>
    </location>
</feature>
<keyword evidence="2" id="KW-0472">Membrane</keyword>
<dbReference type="PROSITE" id="PS00194">
    <property type="entry name" value="THIOREDOXIN_1"/>
    <property type="match status" value="1"/>
</dbReference>
<accession>A0A6C0DEH8</accession>
<reference evidence="4" key="1">
    <citation type="journal article" date="2020" name="Nature">
        <title>Giant virus diversity and host interactions through global metagenomics.</title>
        <authorList>
            <person name="Schulz F."/>
            <person name="Roux S."/>
            <person name="Paez-Espino D."/>
            <person name="Jungbluth S."/>
            <person name="Walsh D.A."/>
            <person name="Denef V.J."/>
            <person name="McMahon K.D."/>
            <person name="Konstantinidis K.T."/>
            <person name="Eloe-Fadrosh E.A."/>
            <person name="Kyrpides N.C."/>
            <person name="Woyke T."/>
        </authorList>
    </citation>
    <scope>NUCLEOTIDE SEQUENCE</scope>
    <source>
        <strain evidence="4">GVMAG-M-3300023174-141</strain>
    </source>
</reference>
<feature type="compositionally biased region" description="Basic residues" evidence="1">
    <location>
        <begin position="13"/>
        <end position="30"/>
    </location>
</feature>
<dbReference type="CDD" id="cd02961">
    <property type="entry name" value="PDI_a_family"/>
    <property type="match status" value="1"/>
</dbReference>
<dbReference type="SUPFAM" id="SSF52833">
    <property type="entry name" value="Thioredoxin-like"/>
    <property type="match status" value="1"/>
</dbReference>
<keyword evidence="2" id="KW-0812">Transmembrane</keyword>
<dbReference type="AlphaFoldDB" id="A0A6C0DEH8"/>
<sequence length="292" mass="31940">MPTRRTMQGGVPKKTKKARSDKKNARKTARGHQESVSGSILPPLDVRSEKDLSELKRRIKTGLITVILIYADWCGHCHHIMPHFDAASKTPGRNIQSVKVNETMLDKVNQSVNQGINQNAKPYKVEGYPSIILVDQKGNKVSDVNPVKDTKVLSEVMRQMSPPKEGEAEGEASEEVEGEGEPNSQYRSTSIGRLANKDSGLDTRRQNSYMGEDQLLGSTAASQKEYLPSMAVPPRASNDMTGVKRAKVVGGSLYGALSQTAYTLAPAAALLGAAALMMKKQSRRKTHKRSRV</sequence>
<feature type="region of interest" description="Disordered" evidence="1">
    <location>
        <begin position="1"/>
        <end position="43"/>
    </location>
</feature>
<dbReference type="InterPro" id="IPR017937">
    <property type="entry name" value="Thioredoxin_CS"/>
</dbReference>
<name>A0A6C0DEH8_9ZZZZ</name>
<evidence type="ECO:0000256" key="1">
    <source>
        <dbReference type="SAM" id="MobiDB-lite"/>
    </source>
</evidence>
<proteinExistence type="predicted"/>
<evidence type="ECO:0000259" key="3">
    <source>
        <dbReference type="PROSITE" id="PS51352"/>
    </source>
</evidence>
<dbReference type="EMBL" id="MN739590">
    <property type="protein sequence ID" value="QHT14821.1"/>
    <property type="molecule type" value="Genomic_DNA"/>
</dbReference>
<dbReference type="InterPro" id="IPR013766">
    <property type="entry name" value="Thioredoxin_domain"/>
</dbReference>
<feature type="region of interest" description="Disordered" evidence="1">
    <location>
        <begin position="158"/>
        <end position="213"/>
    </location>
</feature>
<protein>
    <recommendedName>
        <fullName evidence="3">Thioredoxin domain-containing protein</fullName>
    </recommendedName>
</protein>
<feature type="compositionally biased region" description="Basic and acidic residues" evidence="1">
    <location>
        <begin position="195"/>
        <end position="205"/>
    </location>
</feature>